<organism evidence="7 9">
    <name type="scientific">Hungatella hathewayi</name>
    <dbReference type="NCBI Taxonomy" id="154046"/>
    <lineage>
        <taxon>Bacteria</taxon>
        <taxon>Bacillati</taxon>
        <taxon>Bacillota</taxon>
        <taxon>Clostridia</taxon>
        <taxon>Lachnospirales</taxon>
        <taxon>Lachnospiraceae</taxon>
        <taxon>Hungatella</taxon>
    </lineage>
</organism>
<feature type="transmembrane region" description="Helical" evidence="5">
    <location>
        <begin position="279"/>
        <end position="298"/>
    </location>
</feature>
<comment type="similarity">
    <text evidence="5">Belongs to the binding-protein-dependent transport system permease family.</text>
</comment>
<feature type="transmembrane region" description="Helical" evidence="5">
    <location>
        <begin position="125"/>
        <end position="145"/>
    </location>
</feature>
<accession>A0A174KSQ8</accession>
<keyword evidence="3 5" id="KW-1133">Transmembrane helix</keyword>
<dbReference type="InterPro" id="IPR000515">
    <property type="entry name" value="MetI-like"/>
</dbReference>
<dbReference type="CDD" id="cd06261">
    <property type="entry name" value="TM_PBP2"/>
    <property type="match status" value="1"/>
</dbReference>
<feature type="transmembrane region" description="Helical" evidence="5">
    <location>
        <begin position="25"/>
        <end position="43"/>
    </location>
</feature>
<comment type="subcellular location">
    <subcellularLocation>
        <location evidence="5">Cell membrane</location>
        <topology evidence="5">Multi-pass membrane protein</topology>
    </subcellularLocation>
    <subcellularLocation>
        <location evidence="1">Membrane</location>
        <topology evidence="1">Multi-pass membrane protein</topology>
    </subcellularLocation>
</comment>
<dbReference type="PROSITE" id="PS50928">
    <property type="entry name" value="ABC_TM1"/>
    <property type="match status" value="1"/>
</dbReference>
<dbReference type="PANTHER" id="PTHR43496:SF1">
    <property type="entry name" value="POLYGALACTURONAN_RHAMNOGALACTURONAN TRANSPORT SYSTEM PERMEASE PROTEIN YTEP"/>
    <property type="match status" value="1"/>
</dbReference>
<reference evidence="7 9" key="1">
    <citation type="submission" date="2015-09" db="EMBL/GenBank/DDBJ databases">
        <authorList>
            <consortium name="Pathogen Informatics"/>
        </authorList>
    </citation>
    <scope>NUCLEOTIDE SEQUENCE [LARGE SCALE GENOMIC DNA]</scope>
    <source>
        <strain evidence="7 9">2789STDY5608850</strain>
    </source>
</reference>
<dbReference type="Gene3D" id="1.10.3720.10">
    <property type="entry name" value="MetI-like"/>
    <property type="match status" value="1"/>
</dbReference>
<dbReference type="InterPro" id="IPR035906">
    <property type="entry name" value="MetI-like_sf"/>
</dbReference>
<reference evidence="8 10" key="2">
    <citation type="submission" date="2018-08" db="EMBL/GenBank/DDBJ databases">
        <title>A genome reference for cultivated species of the human gut microbiota.</title>
        <authorList>
            <person name="Zou Y."/>
            <person name="Xue W."/>
            <person name="Luo G."/>
        </authorList>
    </citation>
    <scope>NUCLEOTIDE SEQUENCE [LARGE SCALE GENOMIC DNA]</scope>
    <source>
        <strain evidence="8 10">TF05-11AC</strain>
    </source>
</reference>
<dbReference type="EMBL" id="QSSQ01000025">
    <property type="protein sequence ID" value="RGM00575.1"/>
    <property type="molecule type" value="Genomic_DNA"/>
</dbReference>
<dbReference type="GO" id="GO:0005886">
    <property type="term" value="C:plasma membrane"/>
    <property type="evidence" value="ECO:0007669"/>
    <property type="project" value="UniProtKB-SubCell"/>
</dbReference>
<dbReference type="GO" id="GO:0055085">
    <property type="term" value="P:transmembrane transport"/>
    <property type="evidence" value="ECO:0007669"/>
    <property type="project" value="InterPro"/>
</dbReference>
<evidence type="ECO:0000313" key="10">
    <source>
        <dbReference type="Proteomes" id="UP000261257"/>
    </source>
</evidence>
<evidence type="ECO:0000256" key="4">
    <source>
        <dbReference type="ARBA" id="ARBA00023136"/>
    </source>
</evidence>
<keyword evidence="2 5" id="KW-0812">Transmembrane</keyword>
<feature type="transmembrane region" description="Helical" evidence="5">
    <location>
        <begin position="89"/>
        <end position="113"/>
    </location>
</feature>
<protein>
    <submittedName>
        <fullName evidence="7">Protein LplB</fullName>
    </submittedName>
    <submittedName>
        <fullName evidence="8">Sugar ABC transporter permease</fullName>
    </submittedName>
</protein>
<evidence type="ECO:0000259" key="6">
    <source>
        <dbReference type="PROSITE" id="PS50928"/>
    </source>
</evidence>
<feature type="transmembrane region" description="Helical" evidence="5">
    <location>
        <begin position="219"/>
        <end position="240"/>
    </location>
</feature>
<dbReference type="RefSeq" id="WP_070102547.1">
    <property type="nucleotide sequence ID" value="NZ_CABIXC010000019.1"/>
</dbReference>
<keyword evidence="5" id="KW-0813">Transport</keyword>
<evidence type="ECO:0000256" key="2">
    <source>
        <dbReference type="ARBA" id="ARBA00022692"/>
    </source>
</evidence>
<evidence type="ECO:0000256" key="1">
    <source>
        <dbReference type="ARBA" id="ARBA00004141"/>
    </source>
</evidence>
<evidence type="ECO:0000313" key="9">
    <source>
        <dbReference type="Proteomes" id="UP000095651"/>
    </source>
</evidence>
<evidence type="ECO:0000313" key="8">
    <source>
        <dbReference type="EMBL" id="RGM00575.1"/>
    </source>
</evidence>
<dbReference type="SUPFAM" id="SSF161098">
    <property type="entry name" value="MetI-like"/>
    <property type="match status" value="1"/>
</dbReference>
<name>A0A174KSQ8_9FIRM</name>
<feature type="domain" description="ABC transmembrane type-1" evidence="6">
    <location>
        <begin position="85"/>
        <end position="300"/>
    </location>
</feature>
<keyword evidence="4 5" id="KW-0472">Membrane</keyword>
<evidence type="ECO:0000256" key="5">
    <source>
        <dbReference type="RuleBase" id="RU363032"/>
    </source>
</evidence>
<proteinExistence type="inferred from homology"/>
<dbReference type="Pfam" id="PF00528">
    <property type="entry name" value="BPD_transp_1"/>
    <property type="match status" value="1"/>
</dbReference>
<dbReference type="Proteomes" id="UP000095651">
    <property type="component" value="Unassembled WGS sequence"/>
</dbReference>
<dbReference type="Proteomes" id="UP000261257">
    <property type="component" value="Unassembled WGS sequence"/>
</dbReference>
<sequence>MKLMTSPRPENRVRSTCSYIWRNKYLYLLMLPGIVLLLVFKYAPMYGILMAFKDFSFRDGILGSPWNDFAHFKRLFASPDFYNVLKNSIVLNLLKIVFCFPVPIILAIMLNEIRYKRFKKITQTAVYLPYFISWVVLVSITTNLLSTNGGLVNELLKSLGIEPIMFLGKSEWFRPLIVITTIWKDTGWNTIVYLAALTAIDQSLYEAAMVDGASHFQRILHITLPGIAATIVVLLILTVGKAMENGFEQMFLFQNSVNMQVSDVFETYTYRVGMVMGEFAYATAVGLFKAIVGFILVVGSNKLANMMGQKGIY</sequence>
<evidence type="ECO:0000256" key="3">
    <source>
        <dbReference type="ARBA" id="ARBA00022989"/>
    </source>
</evidence>
<dbReference type="EMBL" id="CYZE01000019">
    <property type="protein sequence ID" value="CUP15234.1"/>
    <property type="molecule type" value="Genomic_DNA"/>
</dbReference>
<evidence type="ECO:0000313" key="7">
    <source>
        <dbReference type="EMBL" id="CUP15234.1"/>
    </source>
</evidence>
<dbReference type="PANTHER" id="PTHR43496">
    <property type="entry name" value="PROTEIN LPLB"/>
    <property type="match status" value="1"/>
</dbReference>
<gene>
    <name evidence="7" type="primary">lplB2</name>
    <name evidence="8" type="ORF">DXC39_20735</name>
    <name evidence="7" type="ORF">ERS852407_05130</name>
</gene>
<dbReference type="AlphaFoldDB" id="A0A174KSQ8"/>